<evidence type="ECO:0000313" key="2">
    <source>
        <dbReference type="Proteomes" id="UP001221757"/>
    </source>
</evidence>
<gene>
    <name evidence="1" type="ORF">B0H17DRAFT_1149638</name>
</gene>
<name>A0AAD7C0J3_MYCRO</name>
<sequence>MNFYLNFIKPTVEWTIQHHGTSVEWLTMSNFNVLAFFGPQRTNQPSRQRGGAVCTNSTDRSHRHHFWLNYLTSKWRGGRELNISADVLVANVMLAGVIFQLSNRNSRRTIALERNNKDKQHTPKRGIAGPQ</sequence>
<dbReference type="EMBL" id="JARKIE010000467">
    <property type="protein sequence ID" value="KAJ7635869.1"/>
    <property type="molecule type" value="Genomic_DNA"/>
</dbReference>
<comment type="caution">
    <text evidence="1">The sequence shown here is derived from an EMBL/GenBank/DDBJ whole genome shotgun (WGS) entry which is preliminary data.</text>
</comment>
<dbReference type="AlphaFoldDB" id="A0AAD7C0J3"/>
<keyword evidence="2" id="KW-1185">Reference proteome</keyword>
<evidence type="ECO:0000313" key="1">
    <source>
        <dbReference type="EMBL" id="KAJ7635869.1"/>
    </source>
</evidence>
<proteinExistence type="predicted"/>
<dbReference type="Proteomes" id="UP001221757">
    <property type="component" value="Unassembled WGS sequence"/>
</dbReference>
<protein>
    <submittedName>
        <fullName evidence="1">Uncharacterized protein</fullName>
    </submittedName>
</protein>
<accession>A0AAD7C0J3</accession>
<reference evidence="1" key="1">
    <citation type="submission" date="2023-03" db="EMBL/GenBank/DDBJ databases">
        <title>Massive genome expansion in bonnet fungi (Mycena s.s.) driven by repeated elements and novel gene families across ecological guilds.</title>
        <authorList>
            <consortium name="Lawrence Berkeley National Laboratory"/>
            <person name="Harder C.B."/>
            <person name="Miyauchi S."/>
            <person name="Viragh M."/>
            <person name="Kuo A."/>
            <person name="Thoen E."/>
            <person name="Andreopoulos B."/>
            <person name="Lu D."/>
            <person name="Skrede I."/>
            <person name="Drula E."/>
            <person name="Henrissat B."/>
            <person name="Morin E."/>
            <person name="Kohler A."/>
            <person name="Barry K."/>
            <person name="LaButti K."/>
            <person name="Morin E."/>
            <person name="Salamov A."/>
            <person name="Lipzen A."/>
            <person name="Mereny Z."/>
            <person name="Hegedus B."/>
            <person name="Baldrian P."/>
            <person name="Stursova M."/>
            <person name="Weitz H."/>
            <person name="Taylor A."/>
            <person name="Grigoriev I.V."/>
            <person name="Nagy L.G."/>
            <person name="Martin F."/>
            <person name="Kauserud H."/>
        </authorList>
    </citation>
    <scope>NUCLEOTIDE SEQUENCE</scope>
    <source>
        <strain evidence="1">CBHHK067</strain>
    </source>
</reference>
<organism evidence="1 2">
    <name type="scientific">Mycena rosella</name>
    <name type="common">Pink bonnet</name>
    <name type="synonym">Agaricus rosellus</name>
    <dbReference type="NCBI Taxonomy" id="1033263"/>
    <lineage>
        <taxon>Eukaryota</taxon>
        <taxon>Fungi</taxon>
        <taxon>Dikarya</taxon>
        <taxon>Basidiomycota</taxon>
        <taxon>Agaricomycotina</taxon>
        <taxon>Agaricomycetes</taxon>
        <taxon>Agaricomycetidae</taxon>
        <taxon>Agaricales</taxon>
        <taxon>Marasmiineae</taxon>
        <taxon>Mycenaceae</taxon>
        <taxon>Mycena</taxon>
    </lineage>
</organism>